<feature type="compositionally biased region" description="Low complexity" evidence="1">
    <location>
        <begin position="26"/>
        <end position="36"/>
    </location>
</feature>
<proteinExistence type="predicted"/>
<feature type="compositionally biased region" description="Basic and acidic residues" evidence="1">
    <location>
        <begin position="1"/>
        <end position="20"/>
    </location>
</feature>
<evidence type="ECO:0000313" key="2">
    <source>
        <dbReference type="EMBL" id="GIE02204.1"/>
    </source>
</evidence>
<accession>A0ABQ3YY12</accession>
<keyword evidence="3" id="KW-1185">Reference proteome</keyword>
<organism evidence="2 3">
    <name type="scientific">Paractinoplanes durhamensis</name>
    <dbReference type="NCBI Taxonomy" id="113563"/>
    <lineage>
        <taxon>Bacteria</taxon>
        <taxon>Bacillati</taxon>
        <taxon>Actinomycetota</taxon>
        <taxon>Actinomycetes</taxon>
        <taxon>Micromonosporales</taxon>
        <taxon>Micromonosporaceae</taxon>
        <taxon>Paractinoplanes</taxon>
    </lineage>
</organism>
<protein>
    <submittedName>
        <fullName evidence="2">Uncharacterized protein</fullName>
    </submittedName>
</protein>
<dbReference type="EMBL" id="BOML01000030">
    <property type="protein sequence ID" value="GIE02204.1"/>
    <property type="molecule type" value="Genomic_DNA"/>
</dbReference>
<name>A0ABQ3YY12_9ACTN</name>
<feature type="region of interest" description="Disordered" evidence="1">
    <location>
        <begin position="1"/>
        <end position="39"/>
    </location>
</feature>
<evidence type="ECO:0000256" key="1">
    <source>
        <dbReference type="SAM" id="MobiDB-lite"/>
    </source>
</evidence>
<reference evidence="2 3" key="1">
    <citation type="submission" date="2021-01" db="EMBL/GenBank/DDBJ databases">
        <title>Whole genome shotgun sequence of Actinoplanes durhamensis NBRC 14914.</title>
        <authorList>
            <person name="Komaki H."/>
            <person name="Tamura T."/>
        </authorList>
    </citation>
    <scope>NUCLEOTIDE SEQUENCE [LARGE SCALE GENOMIC DNA]</scope>
    <source>
        <strain evidence="2 3">NBRC 14914</strain>
    </source>
</reference>
<sequence length="77" mass="7736">MGVAVRRADVGADRSSDRLGRGTGAGDADAGEAPGTRASGASRIAAIPDIIGLLWTENISTLPVRVCGYGDETPPGL</sequence>
<dbReference type="Proteomes" id="UP000637628">
    <property type="component" value="Unassembled WGS sequence"/>
</dbReference>
<evidence type="ECO:0000313" key="3">
    <source>
        <dbReference type="Proteomes" id="UP000637628"/>
    </source>
</evidence>
<comment type="caution">
    <text evidence="2">The sequence shown here is derived from an EMBL/GenBank/DDBJ whole genome shotgun (WGS) entry which is preliminary data.</text>
</comment>
<gene>
    <name evidence="2" type="ORF">Adu01nite_35540</name>
</gene>